<evidence type="ECO:0000256" key="7">
    <source>
        <dbReference type="SAM" id="Phobius"/>
    </source>
</evidence>
<evidence type="ECO:0000313" key="10">
    <source>
        <dbReference type="Proteomes" id="UP001185012"/>
    </source>
</evidence>
<sequence>MGASQTNVQLQPSVQSRPRSLWHNRDFLFLWTGSILSNFGFQIYLIALPLLIYDMTQSALAMSTMRAIDFFPNIFIGMIAGVIVDRYHRKWVMSMTTLVRIITLGGIIYLLYVEHIELWHLYILGFILSAAGYTFGNSHHSVLPQIISKQQLTAANAKLSFVDTLINMIGPGIAGFLIAIYSYQVSFTVFLVCLCLVFLFVQLTHIPAPDTRSKQGQTSLWMEMKEGIDALWVNKMLLTPTIVVLFINLASSLVIGVLIFYAADWLHASEKQIGLMYSMGAVGGLLGSLCIPVLRKRYGRGQIYVWCLFLEGISYVVLVLSQTWWMVGISLLIRVFSITMSNIVYFTIRQELTPNHLLGRVAGTSSMLMKLALPLGLFLSGIWAEFLPIKLLFVTSMSMVFLMFLFLRRHPFAAFQ</sequence>
<gene>
    <name evidence="9" type="ORF">JOE21_001165</name>
</gene>
<comment type="subcellular location">
    <subcellularLocation>
        <location evidence="1">Cell membrane</location>
        <topology evidence="1">Multi-pass membrane protein</topology>
    </subcellularLocation>
</comment>
<evidence type="ECO:0000259" key="8">
    <source>
        <dbReference type="PROSITE" id="PS50850"/>
    </source>
</evidence>
<evidence type="ECO:0000256" key="4">
    <source>
        <dbReference type="ARBA" id="ARBA00022692"/>
    </source>
</evidence>
<evidence type="ECO:0000313" key="9">
    <source>
        <dbReference type="EMBL" id="MDR6225174.1"/>
    </source>
</evidence>
<dbReference type="PANTHER" id="PTHR23513:SF6">
    <property type="entry name" value="MAJOR FACILITATOR SUPERFAMILY ASSOCIATED DOMAIN-CONTAINING PROTEIN"/>
    <property type="match status" value="1"/>
</dbReference>
<feature type="transmembrane region" description="Helical" evidence="7">
    <location>
        <begin position="389"/>
        <end position="407"/>
    </location>
</feature>
<dbReference type="RefSeq" id="WP_309863458.1">
    <property type="nucleotide sequence ID" value="NZ_JAVDQG010000002.1"/>
</dbReference>
<keyword evidence="2" id="KW-0813">Transport</keyword>
<feature type="transmembrane region" description="Helical" evidence="7">
    <location>
        <begin position="275"/>
        <end position="294"/>
    </location>
</feature>
<dbReference type="Pfam" id="PF05977">
    <property type="entry name" value="MFS_3"/>
    <property type="match status" value="1"/>
</dbReference>
<dbReference type="PANTHER" id="PTHR23513">
    <property type="entry name" value="INTEGRAL MEMBRANE EFFLUX PROTEIN-RELATED"/>
    <property type="match status" value="1"/>
</dbReference>
<dbReference type="InterPro" id="IPR010290">
    <property type="entry name" value="TM_effector"/>
</dbReference>
<feature type="transmembrane region" description="Helical" evidence="7">
    <location>
        <begin position="301"/>
        <end position="318"/>
    </location>
</feature>
<feature type="transmembrane region" description="Helical" evidence="7">
    <location>
        <begin position="64"/>
        <end position="84"/>
    </location>
</feature>
<comment type="caution">
    <text evidence="9">The sequence shown here is derived from an EMBL/GenBank/DDBJ whole genome shotgun (WGS) entry which is preliminary data.</text>
</comment>
<dbReference type="SUPFAM" id="SSF103473">
    <property type="entry name" value="MFS general substrate transporter"/>
    <property type="match status" value="1"/>
</dbReference>
<feature type="transmembrane region" description="Helical" evidence="7">
    <location>
        <begin position="324"/>
        <end position="345"/>
    </location>
</feature>
<evidence type="ECO:0000256" key="5">
    <source>
        <dbReference type="ARBA" id="ARBA00022989"/>
    </source>
</evidence>
<keyword evidence="6 7" id="KW-0472">Membrane</keyword>
<dbReference type="InterPro" id="IPR036259">
    <property type="entry name" value="MFS_trans_sf"/>
</dbReference>
<evidence type="ECO:0000256" key="1">
    <source>
        <dbReference type="ARBA" id="ARBA00004651"/>
    </source>
</evidence>
<dbReference type="EMBL" id="JAVDQG010000002">
    <property type="protein sequence ID" value="MDR6225174.1"/>
    <property type="molecule type" value="Genomic_DNA"/>
</dbReference>
<dbReference type="CDD" id="cd06173">
    <property type="entry name" value="MFS_MefA_like"/>
    <property type="match status" value="1"/>
</dbReference>
<feature type="transmembrane region" description="Helical" evidence="7">
    <location>
        <begin position="187"/>
        <end position="206"/>
    </location>
</feature>
<name>A0ABU1ILZ4_9BACL</name>
<dbReference type="Proteomes" id="UP001185012">
    <property type="component" value="Unassembled WGS sequence"/>
</dbReference>
<dbReference type="InterPro" id="IPR020846">
    <property type="entry name" value="MFS_dom"/>
</dbReference>
<dbReference type="Gene3D" id="1.20.1250.20">
    <property type="entry name" value="MFS general substrate transporter like domains"/>
    <property type="match status" value="1"/>
</dbReference>
<dbReference type="PROSITE" id="PS50850">
    <property type="entry name" value="MFS"/>
    <property type="match status" value="1"/>
</dbReference>
<protein>
    <submittedName>
        <fullName evidence="9">MFS family permease</fullName>
    </submittedName>
</protein>
<feature type="transmembrane region" description="Helical" evidence="7">
    <location>
        <begin position="242"/>
        <end position="263"/>
    </location>
</feature>
<keyword evidence="3" id="KW-1003">Cell membrane</keyword>
<feature type="transmembrane region" description="Helical" evidence="7">
    <location>
        <begin position="357"/>
        <end position="383"/>
    </location>
</feature>
<organism evidence="9 10">
    <name type="scientific">Desmospora profundinema</name>
    <dbReference type="NCBI Taxonomy" id="1571184"/>
    <lineage>
        <taxon>Bacteria</taxon>
        <taxon>Bacillati</taxon>
        <taxon>Bacillota</taxon>
        <taxon>Bacilli</taxon>
        <taxon>Bacillales</taxon>
        <taxon>Thermoactinomycetaceae</taxon>
        <taxon>Desmospora</taxon>
    </lineage>
</organism>
<keyword evidence="5 7" id="KW-1133">Transmembrane helix</keyword>
<feature type="domain" description="Major facilitator superfamily (MFS) profile" evidence="8">
    <location>
        <begin position="26"/>
        <end position="413"/>
    </location>
</feature>
<feature type="transmembrane region" description="Helical" evidence="7">
    <location>
        <begin position="27"/>
        <end position="52"/>
    </location>
</feature>
<evidence type="ECO:0000256" key="6">
    <source>
        <dbReference type="ARBA" id="ARBA00023136"/>
    </source>
</evidence>
<proteinExistence type="predicted"/>
<feature type="transmembrane region" description="Helical" evidence="7">
    <location>
        <begin position="157"/>
        <end position="181"/>
    </location>
</feature>
<keyword evidence="10" id="KW-1185">Reference proteome</keyword>
<reference evidence="9 10" key="1">
    <citation type="submission" date="2023-07" db="EMBL/GenBank/DDBJ databases">
        <title>Genomic Encyclopedia of Type Strains, Phase IV (KMG-IV): sequencing the most valuable type-strain genomes for metagenomic binning, comparative biology and taxonomic classification.</title>
        <authorList>
            <person name="Goeker M."/>
        </authorList>
    </citation>
    <scope>NUCLEOTIDE SEQUENCE [LARGE SCALE GENOMIC DNA]</scope>
    <source>
        <strain evidence="9 10">DSM 45903</strain>
    </source>
</reference>
<feature type="transmembrane region" description="Helical" evidence="7">
    <location>
        <begin position="118"/>
        <end position="136"/>
    </location>
</feature>
<evidence type="ECO:0000256" key="3">
    <source>
        <dbReference type="ARBA" id="ARBA00022475"/>
    </source>
</evidence>
<accession>A0ABU1ILZ4</accession>
<keyword evidence="4 7" id="KW-0812">Transmembrane</keyword>
<evidence type="ECO:0000256" key="2">
    <source>
        <dbReference type="ARBA" id="ARBA00022448"/>
    </source>
</evidence>
<feature type="transmembrane region" description="Helical" evidence="7">
    <location>
        <begin position="91"/>
        <end position="112"/>
    </location>
</feature>